<feature type="compositionally biased region" description="Basic and acidic residues" evidence="1">
    <location>
        <begin position="52"/>
        <end position="71"/>
    </location>
</feature>
<reference evidence="3" key="1">
    <citation type="submission" date="2017-11" db="EMBL/GenBank/DDBJ databases">
        <authorList>
            <person name="Lima N.C."/>
            <person name="Parody-Merino A.M."/>
            <person name="Battley P.F."/>
            <person name="Fidler A.E."/>
            <person name="Prosdocimi F."/>
        </authorList>
    </citation>
    <scope>NUCLEOTIDE SEQUENCE [LARGE SCALE GENOMIC DNA]</scope>
</reference>
<keyword evidence="3" id="KW-1185">Reference proteome</keyword>
<dbReference type="EMBL" id="KZ505684">
    <property type="protein sequence ID" value="PKU47224.1"/>
    <property type="molecule type" value="Genomic_DNA"/>
</dbReference>
<protein>
    <submittedName>
        <fullName evidence="2">Uncharacterized protein</fullName>
    </submittedName>
</protein>
<reference evidence="3" key="2">
    <citation type="submission" date="2017-12" db="EMBL/GenBank/DDBJ databases">
        <title>Genome sequence of the Bar-tailed Godwit (Limosa lapponica baueri).</title>
        <authorList>
            <person name="Lima N.C.B."/>
            <person name="Parody-Merino A.M."/>
            <person name="Battley P.F."/>
            <person name="Fidler A.E."/>
            <person name="Prosdocimi F."/>
        </authorList>
    </citation>
    <scope>NUCLEOTIDE SEQUENCE [LARGE SCALE GENOMIC DNA]</scope>
</reference>
<organism evidence="2 3">
    <name type="scientific">Limosa lapponica baueri</name>
    <dbReference type="NCBI Taxonomy" id="1758121"/>
    <lineage>
        <taxon>Eukaryota</taxon>
        <taxon>Metazoa</taxon>
        <taxon>Chordata</taxon>
        <taxon>Craniata</taxon>
        <taxon>Vertebrata</taxon>
        <taxon>Euteleostomi</taxon>
        <taxon>Archelosauria</taxon>
        <taxon>Archosauria</taxon>
        <taxon>Dinosauria</taxon>
        <taxon>Saurischia</taxon>
        <taxon>Theropoda</taxon>
        <taxon>Coelurosauria</taxon>
        <taxon>Aves</taxon>
        <taxon>Neognathae</taxon>
        <taxon>Neoaves</taxon>
        <taxon>Charadriiformes</taxon>
        <taxon>Scolopacidae</taxon>
        <taxon>Limosa</taxon>
    </lineage>
</organism>
<accession>A0A2I0UMF2</accession>
<name>A0A2I0UMF2_LIMLA</name>
<proteinExistence type="predicted"/>
<evidence type="ECO:0000256" key="1">
    <source>
        <dbReference type="SAM" id="MobiDB-lite"/>
    </source>
</evidence>
<evidence type="ECO:0000313" key="2">
    <source>
        <dbReference type="EMBL" id="PKU47224.1"/>
    </source>
</evidence>
<feature type="region of interest" description="Disordered" evidence="1">
    <location>
        <begin position="32"/>
        <end position="81"/>
    </location>
</feature>
<dbReference type="Proteomes" id="UP000233556">
    <property type="component" value="Unassembled WGS sequence"/>
</dbReference>
<evidence type="ECO:0000313" key="3">
    <source>
        <dbReference type="Proteomes" id="UP000233556"/>
    </source>
</evidence>
<sequence>MLLSHPLLKWSQTLLDGLTSTSLKRQQILGDGENGSYAVEQPLSHPSANSHQRTEERRGEERRREERRGEDVLQFSYADRA</sequence>
<dbReference type="AlphaFoldDB" id="A0A2I0UMF2"/>
<gene>
    <name evidence="2" type="ORF">llap_2465</name>
</gene>